<accession>A0A8A3PC65</accession>
<feature type="compositionally biased region" description="Basic and acidic residues" evidence="1">
    <location>
        <begin position="24"/>
        <end position="33"/>
    </location>
</feature>
<sequence>MTNGSIAHRNITNESRSIEVGLTEEDKNGKDMKVGTSNTNRTLEKIVLGTKITKGKHSVSRVQNGAEECPDQYLQQELVVTTNASIRIRELQSCLTGASQAIPKSSSQSIVSTL</sequence>
<dbReference type="Proteomes" id="UP000672032">
    <property type="component" value="Chromosome 3"/>
</dbReference>
<keyword evidence="3" id="KW-1185">Reference proteome</keyword>
<feature type="region of interest" description="Disordered" evidence="1">
    <location>
        <begin position="1"/>
        <end position="36"/>
    </location>
</feature>
<reference evidence="2" key="1">
    <citation type="submission" date="2020-10" db="EMBL/GenBank/DDBJ databases">
        <title>Genome Sequence of Monilinia vaccinii-corymbosi Sheds Light on Mummy Berry Disease Infection of Blueberry and Mating Type.</title>
        <authorList>
            <person name="Yow A.G."/>
            <person name="Zhang Y."/>
            <person name="Bansal K."/>
            <person name="Eacker S.M."/>
            <person name="Sullivan S."/>
            <person name="Liachko I."/>
            <person name="Cubeta M.A."/>
            <person name="Rollins J.A."/>
            <person name="Ashrafi H."/>
        </authorList>
    </citation>
    <scope>NUCLEOTIDE SEQUENCE</scope>
    <source>
        <strain evidence="2">RL-1</strain>
    </source>
</reference>
<feature type="compositionally biased region" description="Polar residues" evidence="1">
    <location>
        <begin position="1"/>
        <end position="15"/>
    </location>
</feature>
<proteinExistence type="predicted"/>
<evidence type="ECO:0000313" key="3">
    <source>
        <dbReference type="Proteomes" id="UP000672032"/>
    </source>
</evidence>
<evidence type="ECO:0000313" key="2">
    <source>
        <dbReference type="EMBL" id="QSZ32700.1"/>
    </source>
</evidence>
<dbReference type="EMBL" id="CP063407">
    <property type="protein sequence ID" value="QSZ32700.1"/>
    <property type="molecule type" value="Genomic_DNA"/>
</dbReference>
<protein>
    <submittedName>
        <fullName evidence="2">Uncharacterized protein</fullName>
    </submittedName>
</protein>
<name>A0A8A3PC65_9HELO</name>
<dbReference type="AlphaFoldDB" id="A0A8A3PC65"/>
<gene>
    <name evidence="2" type="ORF">DSL72_002279</name>
</gene>
<organism evidence="2 3">
    <name type="scientific">Monilinia vaccinii-corymbosi</name>
    <dbReference type="NCBI Taxonomy" id="61207"/>
    <lineage>
        <taxon>Eukaryota</taxon>
        <taxon>Fungi</taxon>
        <taxon>Dikarya</taxon>
        <taxon>Ascomycota</taxon>
        <taxon>Pezizomycotina</taxon>
        <taxon>Leotiomycetes</taxon>
        <taxon>Helotiales</taxon>
        <taxon>Sclerotiniaceae</taxon>
        <taxon>Monilinia</taxon>
    </lineage>
</organism>
<evidence type="ECO:0000256" key="1">
    <source>
        <dbReference type="SAM" id="MobiDB-lite"/>
    </source>
</evidence>